<evidence type="ECO:0000313" key="2">
    <source>
        <dbReference type="EMBL" id="GGY99552.1"/>
    </source>
</evidence>
<sequence>MANTNSRAEPVGLAPGEAAPTAGTAASNKAASNKAASNKAASNKAASNKAASNKVAANKGAAPSAWRKRFLAELATTSNVAASAREAGIHPSRAYDARRSDPEFYRRWQEALCEGYDHLEMHLLQRLREGEIKPVSGARRAVRTFDNATAFRLLTVHREQVARQRAIHENRNAEAVLAAIDAKIDMMRERSARASADAGREG</sequence>
<dbReference type="AlphaFoldDB" id="A0A918PCV4"/>
<dbReference type="Proteomes" id="UP000648075">
    <property type="component" value="Unassembled WGS sequence"/>
</dbReference>
<organism evidence="2 3">
    <name type="scientific">Novosphingobium colocasiae</name>
    <dbReference type="NCBI Taxonomy" id="1256513"/>
    <lineage>
        <taxon>Bacteria</taxon>
        <taxon>Pseudomonadati</taxon>
        <taxon>Pseudomonadota</taxon>
        <taxon>Alphaproteobacteria</taxon>
        <taxon>Sphingomonadales</taxon>
        <taxon>Sphingomonadaceae</taxon>
        <taxon>Novosphingobium</taxon>
    </lineage>
</organism>
<dbReference type="EMBL" id="BMZA01000003">
    <property type="protein sequence ID" value="GGY99552.1"/>
    <property type="molecule type" value="Genomic_DNA"/>
</dbReference>
<reference evidence="2" key="1">
    <citation type="journal article" date="2014" name="Int. J. Syst. Evol. Microbiol.">
        <title>Complete genome sequence of Corynebacterium casei LMG S-19264T (=DSM 44701T), isolated from a smear-ripened cheese.</title>
        <authorList>
            <consortium name="US DOE Joint Genome Institute (JGI-PGF)"/>
            <person name="Walter F."/>
            <person name="Albersmeier A."/>
            <person name="Kalinowski J."/>
            <person name="Ruckert C."/>
        </authorList>
    </citation>
    <scope>NUCLEOTIDE SEQUENCE</scope>
    <source>
        <strain evidence="2">KCTC 32255</strain>
    </source>
</reference>
<evidence type="ECO:0008006" key="4">
    <source>
        <dbReference type="Google" id="ProtNLM"/>
    </source>
</evidence>
<accession>A0A918PCV4</accession>
<evidence type="ECO:0000256" key="1">
    <source>
        <dbReference type="SAM" id="MobiDB-lite"/>
    </source>
</evidence>
<feature type="region of interest" description="Disordered" evidence="1">
    <location>
        <begin position="1"/>
        <end position="59"/>
    </location>
</feature>
<gene>
    <name evidence="2" type="ORF">GCM10011614_13120</name>
</gene>
<keyword evidence="3" id="KW-1185">Reference proteome</keyword>
<reference evidence="2" key="2">
    <citation type="submission" date="2020-09" db="EMBL/GenBank/DDBJ databases">
        <authorList>
            <person name="Sun Q."/>
            <person name="Kim S."/>
        </authorList>
    </citation>
    <scope>NUCLEOTIDE SEQUENCE</scope>
    <source>
        <strain evidence="2">KCTC 32255</strain>
    </source>
</reference>
<comment type="caution">
    <text evidence="2">The sequence shown here is derived from an EMBL/GenBank/DDBJ whole genome shotgun (WGS) entry which is preliminary data.</text>
</comment>
<dbReference type="RefSeq" id="WP_229813852.1">
    <property type="nucleotide sequence ID" value="NZ_BMZA01000003.1"/>
</dbReference>
<feature type="compositionally biased region" description="Low complexity" evidence="1">
    <location>
        <begin position="18"/>
        <end position="59"/>
    </location>
</feature>
<evidence type="ECO:0000313" key="3">
    <source>
        <dbReference type="Proteomes" id="UP000648075"/>
    </source>
</evidence>
<proteinExistence type="predicted"/>
<name>A0A918PCV4_9SPHN</name>
<protein>
    <recommendedName>
        <fullName evidence="4">Terminase small subunit</fullName>
    </recommendedName>
</protein>